<gene>
    <name evidence="2" type="ORF">CPOL0286_LOCUS9194</name>
</gene>
<feature type="compositionally biased region" description="Pro residues" evidence="1">
    <location>
        <begin position="99"/>
        <end position="108"/>
    </location>
</feature>
<accession>A0A7S4I8S5</accession>
<organism evidence="2">
    <name type="scientific">Prymnesium polylepis</name>
    <dbReference type="NCBI Taxonomy" id="72548"/>
    <lineage>
        <taxon>Eukaryota</taxon>
        <taxon>Haptista</taxon>
        <taxon>Haptophyta</taxon>
        <taxon>Prymnesiophyceae</taxon>
        <taxon>Prymnesiales</taxon>
        <taxon>Prymnesiaceae</taxon>
        <taxon>Prymnesium</taxon>
    </lineage>
</organism>
<feature type="compositionally biased region" description="Basic and acidic residues" evidence="1">
    <location>
        <begin position="1"/>
        <end position="35"/>
    </location>
</feature>
<protein>
    <submittedName>
        <fullName evidence="2">Uncharacterized protein</fullName>
    </submittedName>
</protein>
<dbReference type="AlphaFoldDB" id="A0A7S4I8S5"/>
<reference evidence="2" key="1">
    <citation type="submission" date="2021-01" db="EMBL/GenBank/DDBJ databases">
        <authorList>
            <person name="Corre E."/>
            <person name="Pelletier E."/>
            <person name="Niang G."/>
            <person name="Scheremetjew M."/>
            <person name="Finn R."/>
            <person name="Kale V."/>
            <person name="Holt S."/>
            <person name="Cochrane G."/>
            <person name="Meng A."/>
            <person name="Brown T."/>
            <person name="Cohen L."/>
        </authorList>
    </citation>
    <scope>NUCLEOTIDE SEQUENCE</scope>
    <source>
        <strain evidence="2">UIO037</strain>
    </source>
</reference>
<feature type="region of interest" description="Disordered" evidence="1">
    <location>
        <begin position="95"/>
        <end position="129"/>
    </location>
</feature>
<name>A0A7S4I8S5_9EUKA</name>
<evidence type="ECO:0000256" key="1">
    <source>
        <dbReference type="SAM" id="MobiDB-lite"/>
    </source>
</evidence>
<dbReference type="EMBL" id="HBKO01020228">
    <property type="protein sequence ID" value="CAE2222094.1"/>
    <property type="molecule type" value="Transcribed_RNA"/>
</dbReference>
<evidence type="ECO:0000313" key="2">
    <source>
        <dbReference type="EMBL" id="CAE2222094.1"/>
    </source>
</evidence>
<feature type="compositionally biased region" description="Basic residues" evidence="1">
    <location>
        <begin position="63"/>
        <end position="78"/>
    </location>
</feature>
<proteinExistence type="predicted"/>
<feature type="region of interest" description="Disordered" evidence="1">
    <location>
        <begin position="1"/>
        <end position="79"/>
    </location>
</feature>
<sequence>MLSVPECRRRDHRVRAAADDARHVDRHADPYRHFPEQPNADLAAARSGSTPPHLHTHTDPRTTTHRHTPPRTATHRLTHSGSPAVRCFRRTHTHIHAPPRTPTRPLPPTHLTHSASIRRAPPRANADVRGDNRVHNRTMELSLARCRFFGVLCELHL</sequence>